<evidence type="ECO:0000313" key="1">
    <source>
        <dbReference type="EMBL" id="GBM99671.1"/>
    </source>
</evidence>
<organism evidence="1 2">
    <name type="scientific">Araneus ventricosus</name>
    <name type="common">Orbweaver spider</name>
    <name type="synonym">Epeira ventricosa</name>
    <dbReference type="NCBI Taxonomy" id="182803"/>
    <lineage>
        <taxon>Eukaryota</taxon>
        <taxon>Metazoa</taxon>
        <taxon>Ecdysozoa</taxon>
        <taxon>Arthropoda</taxon>
        <taxon>Chelicerata</taxon>
        <taxon>Arachnida</taxon>
        <taxon>Araneae</taxon>
        <taxon>Araneomorphae</taxon>
        <taxon>Entelegynae</taxon>
        <taxon>Araneoidea</taxon>
        <taxon>Araneidae</taxon>
        <taxon>Araneus</taxon>
    </lineage>
</organism>
<comment type="caution">
    <text evidence="1">The sequence shown here is derived from an EMBL/GenBank/DDBJ whole genome shotgun (WGS) entry which is preliminary data.</text>
</comment>
<proteinExistence type="predicted"/>
<sequence>MVPTRRHPFAQGIKCPTVHSGHISAASHRVWWLLRMASTFKRPEHIGLFSVKIHQTESVCNPSTNIAGTSKPYYGCLCQCVTCHAVQCAAGSAVRDQMYIVAEGHHFEHDR</sequence>
<dbReference type="Proteomes" id="UP000499080">
    <property type="component" value="Unassembled WGS sequence"/>
</dbReference>
<dbReference type="EMBL" id="BGPR01004439">
    <property type="protein sequence ID" value="GBM99671.1"/>
    <property type="molecule type" value="Genomic_DNA"/>
</dbReference>
<keyword evidence="2" id="KW-1185">Reference proteome</keyword>
<accession>A0A4Y2KBD6</accession>
<reference evidence="1 2" key="1">
    <citation type="journal article" date="2019" name="Sci. Rep.">
        <title>Orb-weaving spider Araneus ventricosus genome elucidates the spidroin gene catalogue.</title>
        <authorList>
            <person name="Kono N."/>
            <person name="Nakamura H."/>
            <person name="Ohtoshi R."/>
            <person name="Moran D.A.P."/>
            <person name="Shinohara A."/>
            <person name="Yoshida Y."/>
            <person name="Fujiwara M."/>
            <person name="Mori M."/>
            <person name="Tomita M."/>
            <person name="Arakawa K."/>
        </authorList>
    </citation>
    <scope>NUCLEOTIDE SEQUENCE [LARGE SCALE GENOMIC DNA]</scope>
</reference>
<gene>
    <name evidence="1" type="ORF">AVEN_160070_1</name>
</gene>
<protein>
    <submittedName>
        <fullName evidence="1">Uncharacterized protein</fullName>
    </submittedName>
</protein>
<evidence type="ECO:0000313" key="2">
    <source>
        <dbReference type="Proteomes" id="UP000499080"/>
    </source>
</evidence>
<dbReference type="AlphaFoldDB" id="A0A4Y2KBD6"/>
<name>A0A4Y2KBD6_ARAVE</name>